<dbReference type="OMA" id="HETTSFV"/>
<reference evidence="3" key="1">
    <citation type="journal article" date="2017" name="Genome Biol.">
        <title>Comparative genomics reveals high biological diversity and specific adaptations in the industrially and medically important fungal genus Aspergillus.</title>
        <authorList>
            <person name="de Vries R.P."/>
            <person name="Riley R."/>
            <person name="Wiebenga A."/>
            <person name="Aguilar-Osorio G."/>
            <person name="Amillis S."/>
            <person name="Uchima C.A."/>
            <person name="Anderluh G."/>
            <person name="Asadollahi M."/>
            <person name="Askin M."/>
            <person name="Barry K."/>
            <person name="Battaglia E."/>
            <person name="Bayram O."/>
            <person name="Benocci T."/>
            <person name="Braus-Stromeyer S.A."/>
            <person name="Caldana C."/>
            <person name="Canovas D."/>
            <person name="Cerqueira G.C."/>
            <person name="Chen F."/>
            <person name="Chen W."/>
            <person name="Choi C."/>
            <person name="Clum A."/>
            <person name="Dos Santos R.A."/>
            <person name="Damasio A.R."/>
            <person name="Diallinas G."/>
            <person name="Emri T."/>
            <person name="Fekete E."/>
            <person name="Flipphi M."/>
            <person name="Freyberg S."/>
            <person name="Gallo A."/>
            <person name="Gournas C."/>
            <person name="Habgood R."/>
            <person name="Hainaut M."/>
            <person name="Harispe M.L."/>
            <person name="Henrissat B."/>
            <person name="Hilden K.S."/>
            <person name="Hope R."/>
            <person name="Hossain A."/>
            <person name="Karabika E."/>
            <person name="Karaffa L."/>
            <person name="Karanyi Z."/>
            <person name="Krasevec N."/>
            <person name="Kuo A."/>
            <person name="Kusch H."/>
            <person name="LaButti K."/>
            <person name="Lagendijk E.L."/>
            <person name="Lapidus A."/>
            <person name="Levasseur A."/>
            <person name="Lindquist E."/>
            <person name="Lipzen A."/>
            <person name="Logrieco A.F."/>
            <person name="MacCabe A."/>
            <person name="Maekelae M.R."/>
            <person name="Malavazi I."/>
            <person name="Melin P."/>
            <person name="Meyer V."/>
            <person name="Mielnichuk N."/>
            <person name="Miskei M."/>
            <person name="Molnar A.P."/>
            <person name="Mule G."/>
            <person name="Ngan C.Y."/>
            <person name="Orejas M."/>
            <person name="Orosz E."/>
            <person name="Ouedraogo J.P."/>
            <person name="Overkamp K.M."/>
            <person name="Park H.-S."/>
            <person name="Perrone G."/>
            <person name="Piumi F."/>
            <person name="Punt P.J."/>
            <person name="Ram A.F."/>
            <person name="Ramon A."/>
            <person name="Rauscher S."/>
            <person name="Record E."/>
            <person name="Riano-Pachon D.M."/>
            <person name="Robert V."/>
            <person name="Roehrig J."/>
            <person name="Ruller R."/>
            <person name="Salamov A."/>
            <person name="Salih N.S."/>
            <person name="Samson R.A."/>
            <person name="Sandor E."/>
            <person name="Sanguinetti M."/>
            <person name="Schuetze T."/>
            <person name="Sepcic K."/>
            <person name="Shelest E."/>
            <person name="Sherlock G."/>
            <person name="Sophianopoulou V."/>
            <person name="Squina F.M."/>
            <person name="Sun H."/>
            <person name="Susca A."/>
            <person name="Todd R.B."/>
            <person name="Tsang A."/>
            <person name="Unkles S.E."/>
            <person name="van de Wiele N."/>
            <person name="van Rossen-Uffink D."/>
            <person name="Oliveira J.V."/>
            <person name="Vesth T.C."/>
            <person name="Visser J."/>
            <person name="Yu J.-H."/>
            <person name="Zhou M."/>
            <person name="Andersen M.R."/>
            <person name="Archer D.B."/>
            <person name="Baker S.E."/>
            <person name="Benoit I."/>
            <person name="Brakhage A.A."/>
            <person name="Braus G.H."/>
            <person name="Fischer R."/>
            <person name="Frisvad J.C."/>
            <person name="Goldman G.H."/>
            <person name="Houbraken J."/>
            <person name="Oakley B."/>
            <person name="Pocsi I."/>
            <person name="Scazzocchio C."/>
            <person name="Seiboth B."/>
            <person name="vanKuyk P.A."/>
            <person name="Wortman J."/>
            <person name="Dyer P.S."/>
            <person name="Grigoriev I.V."/>
        </authorList>
    </citation>
    <scope>NUCLEOTIDE SEQUENCE [LARGE SCALE GENOMIC DNA]</scope>
    <source>
        <strain evidence="3">ITEM 5010</strain>
    </source>
</reference>
<feature type="domain" description="Heterokaryon incompatibility" evidence="1">
    <location>
        <begin position="45"/>
        <end position="199"/>
    </location>
</feature>
<dbReference type="AlphaFoldDB" id="A0A1R3RBL6"/>
<dbReference type="PANTHER" id="PTHR24148">
    <property type="entry name" value="ANKYRIN REPEAT DOMAIN-CONTAINING PROTEIN 39 HOMOLOG-RELATED"/>
    <property type="match status" value="1"/>
</dbReference>
<dbReference type="OrthoDB" id="4850726at2759"/>
<proteinExistence type="predicted"/>
<sequence length="419" mass="48796">MSLSYMKLNSDNHEIRLLTIWPDENEANPLRGSLRPISLKDSHQFEALSYVWGDITVTTDIWIDGYTVGAPTNLEQFLRALRQPKQERVVWVDYLCINQYDIPERNSQVLLMSRVYITATSVIAWLGALTPNIEAAVAYQDYYEGRHTPRNTWWHKIHDQPTLSIQECRKRDLAMMNVLDGTLDILAAPYWQRLWTFQEWHLPRTRPICMSGKLYFTLGDIFTRLGLLFNSTDDTRLKYRKTAGQDLDSEGKEFSEKMLNRDKAIYTRSLQTFLPILPGDLLVQKGLHKDSNSPPSRPLGELLSVTIHRQCSNPLDRIYALYAMSPLAQEKYPPDYQKAVSQLIHETTSYVLQYEGNMRILDYFCFSDDESLPSWVVDVTRTDQQRRDMIFSGRSEQTTPEKLFWEKPDGYFPKITDNL</sequence>
<dbReference type="EMBL" id="KV907509">
    <property type="protein sequence ID" value="OOF91878.1"/>
    <property type="molecule type" value="Genomic_DNA"/>
</dbReference>
<dbReference type="InterPro" id="IPR052895">
    <property type="entry name" value="HetReg/Transcr_Mod"/>
</dbReference>
<gene>
    <name evidence="2" type="ORF">ASPCADRAFT_154143</name>
</gene>
<keyword evidence="3" id="KW-1185">Reference proteome</keyword>
<evidence type="ECO:0000259" key="1">
    <source>
        <dbReference type="Pfam" id="PF06985"/>
    </source>
</evidence>
<dbReference type="STRING" id="602072.A0A1R3RBL6"/>
<dbReference type="Pfam" id="PF06985">
    <property type="entry name" value="HET"/>
    <property type="match status" value="1"/>
</dbReference>
<protein>
    <recommendedName>
        <fullName evidence="1">Heterokaryon incompatibility domain-containing protein</fullName>
    </recommendedName>
</protein>
<dbReference type="Proteomes" id="UP000188318">
    <property type="component" value="Unassembled WGS sequence"/>
</dbReference>
<name>A0A1R3RBL6_ASPC5</name>
<dbReference type="InterPro" id="IPR010730">
    <property type="entry name" value="HET"/>
</dbReference>
<dbReference type="PANTHER" id="PTHR24148:SF64">
    <property type="entry name" value="HETEROKARYON INCOMPATIBILITY DOMAIN-CONTAINING PROTEIN"/>
    <property type="match status" value="1"/>
</dbReference>
<organism evidence="2 3">
    <name type="scientific">Aspergillus carbonarius (strain ITEM 5010)</name>
    <dbReference type="NCBI Taxonomy" id="602072"/>
    <lineage>
        <taxon>Eukaryota</taxon>
        <taxon>Fungi</taxon>
        <taxon>Dikarya</taxon>
        <taxon>Ascomycota</taxon>
        <taxon>Pezizomycotina</taxon>
        <taxon>Eurotiomycetes</taxon>
        <taxon>Eurotiomycetidae</taxon>
        <taxon>Eurotiales</taxon>
        <taxon>Aspergillaceae</taxon>
        <taxon>Aspergillus</taxon>
        <taxon>Aspergillus subgen. Circumdati</taxon>
    </lineage>
</organism>
<evidence type="ECO:0000313" key="2">
    <source>
        <dbReference type="EMBL" id="OOF91878.1"/>
    </source>
</evidence>
<evidence type="ECO:0000313" key="3">
    <source>
        <dbReference type="Proteomes" id="UP000188318"/>
    </source>
</evidence>
<accession>A0A1R3RBL6</accession>
<dbReference type="VEuPathDB" id="FungiDB:ASPCADRAFT_154143"/>
<feature type="non-terminal residue" evidence="2">
    <location>
        <position position="419"/>
    </location>
</feature>